<dbReference type="Pfam" id="PF21365">
    <property type="entry name" value="Glyco_hydro_31_3rd"/>
    <property type="match status" value="1"/>
</dbReference>
<dbReference type="InterPro" id="IPR017853">
    <property type="entry name" value="GH"/>
</dbReference>
<evidence type="ECO:0000256" key="3">
    <source>
        <dbReference type="RuleBase" id="RU361185"/>
    </source>
</evidence>
<evidence type="ECO:0000256" key="4">
    <source>
        <dbReference type="SAM" id="SignalP"/>
    </source>
</evidence>
<comment type="caution">
    <text evidence="7">The sequence shown here is derived from an EMBL/GenBank/DDBJ whole genome shotgun (WGS) entry which is preliminary data.</text>
</comment>
<dbReference type="InterPro" id="IPR013780">
    <property type="entry name" value="Glyco_hydro_b"/>
</dbReference>
<dbReference type="InterPro" id="IPR048395">
    <property type="entry name" value="Glyco_hydro_31_C"/>
</dbReference>
<dbReference type="SUPFAM" id="SSF51445">
    <property type="entry name" value="(Trans)glycosidases"/>
    <property type="match status" value="1"/>
</dbReference>
<proteinExistence type="inferred from homology"/>
<dbReference type="Gene3D" id="2.60.40.1180">
    <property type="entry name" value="Golgi alpha-mannosidase II"/>
    <property type="match status" value="2"/>
</dbReference>
<dbReference type="Gene3D" id="3.20.20.80">
    <property type="entry name" value="Glycosidases"/>
    <property type="match status" value="1"/>
</dbReference>
<dbReference type="InterPro" id="IPR000322">
    <property type="entry name" value="Glyco_hydro_31_TIM"/>
</dbReference>
<dbReference type="PANTHER" id="PTHR22762:SF133">
    <property type="entry name" value="P-TYPE DOMAIN-CONTAINING PROTEIN"/>
    <property type="match status" value="1"/>
</dbReference>
<dbReference type="GO" id="GO:0005975">
    <property type="term" value="P:carbohydrate metabolic process"/>
    <property type="evidence" value="ECO:0007669"/>
    <property type="project" value="InterPro"/>
</dbReference>
<dbReference type="GO" id="GO:0030246">
    <property type="term" value="F:carbohydrate binding"/>
    <property type="evidence" value="ECO:0007669"/>
    <property type="project" value="InterPro"/>
</dbReference>
<dbReference type="Proteomes" id="UP001445076">
    <property type="component" value="Unassembled WGS sequence"/>
</dbReference>
<dbReference type="Gene3D" id="2.60.40.1760">
    <property type="entry name" value="glycosyl hydrolase (family 31)"/>
    <property type="match status" value="1"/>
</dbReference>
<dbReference type="EMBL" id="JARKIK010000076">
    <property type="protein sequence ID" value="KAK8727326.1"/>
    <property type="molecule type" value="Genomic_DNA"/>
</dbReference>
<organism evidence="7 8">
    <name type="scientific">Cherax quadricarinatus</name>
    <name type="common">Australian red claw crayfish</name>
    <dbReference type="NCBI Taxonomy" id="27406"/>
    <lineage>
        <taxon>Eukaryota</taxon>
        <taxon>Metazoa</taxon>
        <taxon>Ecdysozoa</taxon>
        <taxon>Arthropoda</taxon>
        <taxon>Crustacea</taxon>
        <taxon>Multicrustacea</taxon>
        <taxon>Malacostraca</taxon>
        <taxon>Eumalacostraca</taxon>
        <taxon>Eucarida</taxon>
        <taxon>Decapoda</taxon>
        <taxon>Pleocyemata</taxon>
        <taxon>Astacidea</taxon>
        <taxon>Parastacoidea</taxon>
        <taxon>Parastacidae</taxon>
        <taxon>Cherax</taxon>
    </lineage>
</organism>
<dbReference type="SUPFAM" id="SSF74650">
    <property type="entry name" value="Galactose mutarotase-like"/>
    <property type="match status" value="1"/>
</dbReference>
<dbReference type="CDD" id="cd14752">
    <property type="entry name" value="GH31_N"/>
    <property type="match status" value="1"/>
</dbReference>
<sequence length="922" mass="104275">SSPSRMSFRGSVKQVMVMVVAVTCTLTLAQDANLQAIECPFPEGQDVLSEEECGKYSACEWTDGVCHMVDNALGGYIVQGPQEVTSRGFLVHLQKADDSVTMFGDDVTNLVFEVIHHEDYHLQIKIYDADNARYEVPVPVYVPDSPDTDALYTVEVSGDGEPFQFSVNRESNNNIVLSSLGPLTYEDQFLQLHTHLASTYLYGFGENTHLSFRHKFEPRATFPIFARDRAVDTEPASEYGHHPYYMVMEDDEGNSHSVLLYNSNAMEYSTFLLPDGTPALTLRTIGGIIDLHIFLGPQPEDLIEEYTNMVGSTLFPPYWYLGFQLSRWGYKSTDYVRGVRERMKSYGIPQDIQTFDIDYTDNKRDFTLDPINFGDMPELIQELHDDNIRVTLLVDPALVIDFENYPPVARGKEADVFIKWSDPSLVPDDQEPGTDEYMVGYVWPANKTIFPDFLKPETQDWWINEMKIFHELLDWDTIWIDMNEPANFGTNLDHPWNWPPDQPDWSLKCPENKWDSPPYPTMVARTTDNESKRLSEHTLCMSASQTDGTMTYMHYDVHSLYGWSEAVATYKAMVEVFPERRPMVLTRSTFPGSGQYAVHWLGDNSAEWIQMKNSIIGLLEFNMFGVPMVGADICGFLNEPDMEMCARWMELGSFYPFSRNHNTDGTADQDPAMWPEVAEISRYTLSLRYQYLPYLYTLFHMAHMHGSSVARPLLNVFPTDLEARDVDDQFMWGDGLMIAPVVTQGATSRSVYFPQGLWYDLVTGVQVASGPTTLTVDAPLEVIPLYVPGGTILPYQVPSISTTESRENPLGLTVALAEDMTAWGRLFWDDGETPTMSMMTAYMASFSYDQGELTMSVMHGEDIVAGLFIDTVSIYGYPSDPESITVNDEPLTAEDWNYDASSSVLNITTHTPLAGPLDVIIL</sequence>
<dbReference type="Pfam" id="PF01055">
    <property type="entry name" value="Glyco_hydro_31_2nd"/>
    <property type="match status" value="1"/>
</dbReference>
<evidence type="ECO:0000256" key="2">
    <source>
        <dbReference type="ARBA" id="ARBA00023180"/>
    </source>
</evidence>
<dbReference type="InterPro" id="IPR011013">
    <property type="entry name" value="Gal_mutarotase_sf_dom"/>
</dbReference>
<keyword evidence="3" id="KW-0326">Glycosidase</keyword>
<evidence type="ECO:0000256" key="1">
    <source>
        <dbReference type="ARBA" id="ARBA00007806"/>
    </source>
</evidence>
<dbReference type="AlphaFoldDB" id="A0AAW0WJU6"/>
<dbReference type="GO" id="GO:0004558">
    <property type="term" value="F:alpha-1,4-glucosidase activity"/>
    <property type="evidence" value="ECO:0007669"/>
    <property type="project" value="TreeGrafter"/>
</dbReference>
<feature type="domain" description="Glycoside hydrolase family 31 TIM barrel" evidence="5">
    <location>
        <begin position="315"/>
        <end position="698"/>
    </location>
</feature>
<keyword evidence="3" id="KW-0378">Hydrolase</keyword>
<comment type="similarity">
    <text evidence="1 3">Belongs to the glycosyl hydrolase 31 family.</text>
</comment>
<keyword evidence="8" id="KW-1185">Reference proteome</keyword>
<feature type="signal peptide" evidence="4">
    <location>
        <begin position="1"/>
        <end position="29"/>
    </location>
</feature>
<feature type="domain" description="Glycosyl hydrolase family 31 C-terminal" evidence="6">
    <location>
        <begin position="706"/>
        <end position="793"/>
    </location>
</feature>
<dbReference type="SUPFAM" id="SSF51011">
    <property type="entry name" value="Glycosyl hydrolase domain"/>
    <property type="match status" value="1"/>
</dbReference>
<dbReference type="CDD" id="cd06602">
    <property type="entry name" value="GH31_MGAM_SI_GAA"/>
    <property type="match status" value="1"/>
</dbReference>
<evidence type="ECO:0000259" key="5">
    <source>
        <dbReference type="Pfam" id="PF01055"/>
    </source>
</evidence>
<dbReference type="PANTHER" id="PTHR22762">
    <property type="entry name" value="ALPHA-GLUCOSIDASE"/>
    <property type="match status" value="1"/>
</dbReference>
<name>A0AAW0WJU6_CHEQU</name>
<evidence type="ECO:0000313" key="8">
    <source>
        <dbReference type="Proteomes" id="UP001445076"/>
    </source>
</evidence>
<reference evidence="7 8" key="1">
    <citation type="journal article" date="2024" name="BMC Genomics">
        <title>Genome assembly of redclaw crayfish (Cherax quadricarinatus) provides insights into its immune adaptation and hypoxia tolerance.</title>
        <authorList>
            <person name="Liu Z."/>
            <person name="Zheng J."/>
            <person name="Li H."/>
            <person name="Fang K."/>
            <person name="Wang S."/>
            <person name="He J."/>
            <person name="Zhou D."/>
            <person name="Weng S."/>
            <person name="Chi M."/>
            <person name="Gu Z."/>
            <person name="He J."/>
            <person name="Li F."/>
            <person name="Wang M."/>
        </authorList>
    </citation>
    <scope>NUCLEOTIDE SEQUENCE [LARGE SCALE GENOMIC DNA]</scope>
    <source>
        <strain evidence="7">ZL_2023a</strain>
    </source>
</reference>
<keyword evidence="2" id="KW-0325">Glycoprotein</keyword>
<gene>
    <name evidence="7" type="ORF">OTU49_009816</name>
</gene>
<keyword evidence="4" id="KW-0732">Signal</keyword>
<feature type="chain" id="PRO_5043564649" evidence="4">
    <location>
        <begin position="30"/>
        <end position="922"/>
    </location>
</feature>
<evidence type="ECO:0000313" key="7">
    <source>
        <dbReference type="EMBL" id="KAK8727326.1"/>
    </source>
</evidence>
<accession>A0AAW0WJU6</accession>
<protein>
    <submittedName>
        <fullName evidence="7">Uncharacterized protein</fullName>
    </submittedName>
</protein>
<evidence type="ECO:0000259" key="6">
    <source>
        <dbReference type="Pfam" id="PF21365"/>
    </source>
</evidence>
<feature type="non-terminal residue" evidence="7">
    <location>
        <position position="1"/>
    </location>
</feature>